<dbReference type="STRING" id="1423820.FC64_GL000279"/>
<evidence type="ECO:0000256" key="3">
    <source>
        <dbReference type="ARBA" id="ARBA00013365"/>
    </source>
</evidence>
<evidence type="ECO:0000313" key="10">
    <source>
        <dbReference type="EMBL" id="KRM52727.1"/>
    </source>
</evidence>
<feature type="domain" description="Nuclease SbcCD subunit D C-terminal" evidence="9">
    <location>
        <begin position="264"/>
        <end position="350"/>
    </location>
</feature>
<name>A0A0R1ZD87_9LACO</name>
<evidence type="ECO:0000256" key="2">
    <source>
        <dbReference type="ARBA" id="ARBA00011322"/>
    </source>
</evidence>
<comment type="similarity">
    <text evidence="1 7">Belongs to the SbcD family.</text>
</comment>
<dbReference type="GO" id="GO:0004519">
    <property type="term" value="F:endonuclease activity"/>
    <property type="evidence" value="ECO:0007669"/>
    <property type="project" value="UniProtKB-KW"/>
</dbReference>
<evidence type="ECO:0000256" key="4">
    <source>
        <dbReference type="ARBA" id="ARBA00022722"/>
    </source>
</evidence>
<comment type="subunit">
    <text evidence="2 7">Heterodimer of SbcC and SbcD.</text>
</comment>
<dbReference type="GO" id="GO:0008408">
    <property type="term" value="F:3'-5' exonuclease activity"/>
    <property type="evidence" value="ECO:0007669"/>
    <property type="project" value="InterPro"/>
</dbReference>
<accession>A0A0R1ZD87</accession>
<keyword evidence="7" id="KW-0235">DNA replication</keyword>
<dbReference type="Gene3D" id="3.60.21.10">
    <property type="match status" value="1"/>
</dbReference>
<dbReference type="NCBIfam" id="TIGR00619">
    <property type="entry name" value="sbcd"/>
    <property type="match status" value="1"/>
</dbReference>
<dbReference type="InterPro" id="IPR041796">
    <property type="entry name" value="Mre11_N"/>
</dbReference>
<dbReference type="Pfam" id="PF12320">
    <property type="entry name" value="SbcD_C"/>
    <property type="match status" value="1"/>
</dbReference>
<keyword evidence="7" id="KW-0255">Endonuclease</keyword>
<keyword evidence="5 7" id="KW-0378">Hydrolase</keyword>
<evidence type="ECO:0000256" key="7">
    <source>
        <dbReference type="RuleBase" id="RU363069"/>
    </source>
</evidence>
<keyword evidence="7" id="KW-0233">DNA recombination</keyword>
<dbReference type="PANTHER" id="PTHR30337:SF0">
    <property type="entry name" value="NUCLEASE SBCCD SUBUNIT D"/>
    <property type="match status" value="1"/>
</dbReference>
<evidence type="ECO:0000259" key="8">
    <source>
        <dbReference type="Pfam" id="PF00149"/>
    </source>
</evidence>
<dbReference type="SUPFAM" id="SSF56300">
    <property type="entry name" value="Metallo-dependent phosphatases"/>
    <property type="match status" value="1"/>
</dbReference>
<dbReference type="Pfam" id="PF00149">
    <property type="entry name" value="Metallophos"/>
    <property type="match status" value="1"/>
</dbReference>
<comment type="function">
    <text evidence="7">SbcCD cleaves DNA hairpin structures. These structures can inhibit DNA replication and are intermediates in certain DNA recombination reactions. The complex acts as a 3'-&gt;5' double strand exonuclease that can open hairpins. It also has a 5' single-strand endonuclease activity.</text>
</comment>
<keyword evidence="11" id="KW-1185">Reference proteome</keyword>
<feature type="domain" description="Calcineurin-like phosphoesterase" evidence="8">
    <location>
        <begin position="2"/>
        <end position="214"/>
    </location>
</feature>
<dbReference type="GO" id="GO:0006310">
    <property type="term" value="P:DNA recombination"/>
    <property type="evidence" value="ECO:0007669"/>
    <property type="project" value="UniProtKB-KW"/>
</dbReference>
<dbReference type="PANTHER" id="PTHR30337">
    <property type="entry name" value="COMPONENT OF ATP-DEPENDENT DSDNA EXONUCLEASE"/>
    <property type="match status" value="1"/>
</dbReference>
<keyword evidence="6 7" id="KW-0269">Exonuclease</keyword>
<dbReference type="EMBL" id="AYYZ01000015">
    <property type="protein sequence ID" value="KRM52727.1"/>
    <property type="molecule type" value="Genomic_DNA"/>
</dbReference>
<gene>
    <name evidence="7" type="primary">sbcD</name>
    <name evidence="10" type="ORF">FC64_GL000279</name>
</gene>
<sequence length="376" mass="43085">MMKFLHTADWHIGKKLHDFSLFDDQRDAFEQIEQIALREKVDAVVIAGDLYDRSVPSEDAVRLLDQMLIQLNLKDHLPVLAINGNHDSAVRLNTGSDWFKATNLYMNTKLKDAFTPVIIGDTQFFLLPYFELPAARNYFKDTEIHNLNDAMKLIFGQMKAHFENDKKHVLVAHFFAAGSSHCDSETQVEVGGLDAVALDLIEDFDYVALGHLHSKNALHHPRMKYSGSPVKFSVSEAQDEKGVWIIDTDQKDEMTKWVPLTPKNDIVVLQESFATLTDPKFYRQVGDDQFVAIRLTDKEIIPNIMNRLREFYPRVISFQRQNGRNAISQESGQEIKKLTPLEMLETFYYEATGDELSSVQKKFAKEELVKAERSVN</sequence>
<dbReference type="Proteomes" id="UP000051291">
    <property type="component" value="Unassembled WGS sequence"/>
</dbReference>
<evidence type="ECO:0000256" key="6">
    <source>
        <dbReference type="ARBA" id="ARBA00022839"/>
    </source>
</evidence>
<evidence type="ECO:0000256" key="5">
    <source>
        <dbReference type="ARBA" id="ARBA00022801"/>
    </source>
</evidence>
<dbReference type="InterPro" id="IPR004593">
    <property type="entry name" value="SbcD"/>
</dbReference>
<comment type="caution">
    <text evidence="10">The sequence shown here is derived from an EMBL/GenBank/DDBJ whole genome shotgun (WGS) entry which is preliminary data.</text>
</comment>
<protein>
    <recommendedName>
        <fullName evidence="3 7">Nuclease SbcCD subunit D</fullName>
    </recommendedName>
</protein>
<dbReference type="PATRIC" id="fig|1423820.4.peg.280"/>
<dbReference type="InterPro" id="IPR026843">
    <property type="entry name" value="SbcD_C"/>
</dbReference>
<dbReference type="InterPro" id="IPR050535">
    <property type="entry name" value="DNA_Repair-Maintenance_Comp"/>
</dbReference>
<keyword evidence="4 7" id="KW-0540">Nuclease</keyword>
<reference evidence="10 11" key="1">
    <citation type="journal article" date="2015" name="Genome Announc.">
        <title>Expanding the biotechnology potential of lactobacilli through comparative genomics of 213 strains and associated genera.</title>
        <authorList>
            <person name="Sun Z."/>
            <person name="Harris H.M."/>
            <person name="McCann A."/>
            <person name="Guo C."/>
            <person name="Argimon S."/>
            <person name="Zhang W."/>
            <person name="Yang X."/>
            <person name="Jeffery I.B."/>
            <person name="Cooney J.C."/>
            <person name="Kagawa T.F."/>
            <person name="Liu W."/>
            <person name="Song Y."/>
            <person name="Salvetti E."/>
            <person name="Wrobel A."/>
            <person name="Rasinkangas P."/>
            <person name="Parkhill J."/>
            <person name="Rea M.C."/>
            <person name="O'Sullivan O."/>
            <person name="Ritari J."/>
            <person name="Douillard F.P."/>
            <person name="Paul Ross R."/>
            <person name="Yang R."/>
            <person name="Briner A.E."/>
            <person name="Felis G.E."/>
            <person name="de Vos W.M."/>
            <person name="Barrangou R."/>
            <person name="Klaenhammer T.R."/>
            <person name="Caufield P.W."/>
            <person name="Cui Y."/>
            <person name="Zhang H."/>
            <person name="O'Toole P.W."/>
        </authorList>
    </citation>
    <scope>NUCLEOTIDE SEQUENCE [LARGE SCALE GENOMIC DNA]</scope>
    <source>
        <strain evidence="10 11">DSM 20653</strain>
    </source>
</reference>
<dbReference type="CDD" id="cd00840">
    <property type="entry name" value="MPP_Mre11_N"/>
    <property type="match status" value="1"/>
</dbReference>
<dbReference type="InterPro" id="IPR029052">
    <property type="entry name" value="Metallo-depent_PP-like"/>
</dbReference>
<proteinExistence type="inferred from homology"/>
<dbReference type="AlphaFoldDB" id="A0A0R1ZD87"/>
<dbReference type="GO" id="GO:0006260">
    <property type="term" value="P:DNA replication"/>
    <property type="evidence" value="ECO:0007669"/>
    <property type="project" value="UniProtKB-KW"/>
</dbReference>
<evidence type="ECO:0000256" key="1">
    <source>
        <dbReference type="ARBA" id="ARBA00010555"/>
    </source>
</evidence>
<organism evidence="10 11">
    <name type="scientific">Ligilactobacillus araffinosus DSM 20653</name>
    <dbReference type="NCBI Taxonomy" id="1423820"/>
    <lineage>
        <taxon>Bacteria</taxon>
        <taxon>Bacillati</taxon>
        <taxon>Bacillota</taxon>
        <taxon>Bacilli</taxon>
        <taxon>Lactobacillales</taxon>
        <taxon>Lactobacillaceae</taxon>
        <taxon>Ligilactobacillus</taxon>
    </lineage>
</organism>
<evidence type="ECO:0000259" key="9">
    <source>
        <dbReference type="Pfam" id="PF12320"/>
    </source>
</evidence>
<evidence type="ECO:0000313" key="11">
    <source>
        <dbReference type="Proteomes" id="UP000051291"/>
    </source>
</evidence>
<dbReference type="InterPro" id="IPR004843">
    <property type="entry name" value="Calcineurin-like_PHP"/>
</dbReference>